<dbReference type="SUPFAM" id="SSF52821">
    <property type="entry name" value="Rhodanese/Cell cycle control phosphatase"/>
    <property type="match status" value="1"/>
</dbReference>
<dbReference type="SMART" id="SM00100">
    <property type="entry name" value="cNMP"/>
    <property type="match status" value="2"/>
</dbReference>
<protein>
    <submittedName>
        <fullName evidence="3">Cyclic nucleotide-binding domain-containing protein</fullName>
    </submittedName>
</protein>
<dbReference type="PANTHER" id="PTHR23011:SF28">
    <property type="entry name" value="CYCLIC NUCLEOTIDE-BINDING DOMAIN CONTAINING PROTEIN"/>
    <property type="match status" value="1"/>
</dbReference>
<proteinExistence type="predicted"/>
<name>A0A9X3EFY7_9GAMM</name>
<dbReference type="InterPro" id="IPR036873">
    <property type="entry name" value="Rhodanese-like_dom_sf"/>
</dbReference>
<dbReference type="SUPFAM" id="SSF51206">
    <property type="entry name" value="cAMP-binding domain-like"/>
    <property type="match status" value="2"/>
</dbReference>
<dbReference type="Gene3D" id="2.60.120.10">
    <property type="entry name" value="Jelly Rolls"/>
    <property type="match status" value="2"/>
</dbReference>
<dbReference type="InterPro" id="IPR001763">
    <property type="entry name" value="Rhodanese-like_dom"/>
</dbReference>
<dbReference type="CDD" id="cd00038">
    <property type="entry name" value="CAP_ED"/>
    <property type="match status" value="2"/>
</dbReference>
<accession>A0A9X3EFY7</accession>
<dbReference type="AlphaFoldDB" id="A0A9X3EFY7"/>
<reference evidence="3" key="1">
    <citation type="submission" date="2022-11" db="EMBL/GenBank/DDBJ databases">
        <title>Parathalassolutuus dongxingensis gen. nov., sp. nov., a novel member of family Oceanospirillaceae isolated from a coastal shrimp pond in Guangxi, China.</title>
        <authorList>
            <person name="Chen H."/>
        </authorList>
    </citation>
    <scope>NUCLEOTIDE SEQUENCE</scope>
    <source>
        <strain evidence="3">G-43</strain>
    </source>
</reference>
<dbReference type="RefSeq" id="WP_283174229.1">
    <property type="nucleotide sequence ID" value="NZ_JAPNOA010000029.1"/>
</dbReference>
<feature type="domain" description="Cyclic nucleotide-binding" evidence="1">
    <location>
        <begin position="141"/>
        <end position="243"/>
    </location>
</feature>
<dbReference type="PANTHER" id="PTHR23011">
    <property type="entry name" value="CYCLIC NUCLEOTIDE-BINDING DOMAIN CONTAINING PROTEIN"/>
    <property type="match status" value="1"/>
</dbReference>
<dbReference type="InterPro" id="IPR018490">
    <property type="entry name" value="cNMP-bd_dom_sf"/>
</dbReference>
<sequence>MHPLLTPERLKNFIPFDDLSENAIGELLPHFIVRELPARKILFKRGDAEKYCYFLLQGQVDLVDDRFQVNRVEGDDDANILALDATHAIHRNAAITQTDAIIAVISRQHVELISTWLELSHSYREEPEEQDWLEALLTSDLFNKIPPGNIQKLINRFAEREVKLGDVIISQGDEASECYVIKRGRALVTRQTPKGLETLAALGAGALFGEDALISQLPRSANITMSSDGILMVLNKDDFDQLLKSLVLEYIEEADLDDLIENSDTGVVLLDVRNNEEIQHNPIPRSRAMPLARLRTEMRSLDKVFMYVIIGGGRAEAAAYILIEDGYQVKVMRQPEIENKPAADSLESDE</sequence>
<evidence type="ECO:0000313" key="3">
    <source>
        <dbReference type="EMBL" id="MCY0966025.1"/>
    </source>
</evidence>
<dbReference type="InterPro" id="IPR000595">
    <property type="entry name" value="cNMP-bd_dom"/>
</dbReference>
<dbReference type="InterPro" id="IPR014710">
    <property type="entry name" value="RmlC-like_jellyroll"/>
</dbReference>
<keyword evidence="4" id="KW-1185">Reference proteome</keyword>
<dbReference type="Gene3D" id="3.40.250.10">
    <property type="entry name" value="Rhodanese-like domain"/>
    <property type="match status" value="1"/>
</dbReference>
<dbReference type="EMBL" id="JAPNOA010000029">
    <property type="protein sequence ID" value="MCY0966025.1"/>
    <property type="molecule type" value="Genomic_DNA"/>
</dbReference>
<evidence type="ECO:0000259" key="1">
    <source>
        <dbReference type="PROSITE" id="PS50042"/>
    </source>
</evidence>
<comment type="caution">
    <text evidence="3">The sequence shown here is derived from an EMBL/GenBank/DDBJ whole genome shotgun (WGS) entry which is preliminary data.</text>
</comment>
<dbReference type="Pfam" id="PF00027">
    <property type="entry name" value="cNMP_binding"/>
    <property type="match status" value="1"/>
</dbReference>
<feature type="domain" description="Rhodanese" evidence="2">
    <location>
        <begin position="263"/>
        <end position="339"/>
    </location>
</feature>
<dbReference type="PROSITE" id="PS50042">
    <property type="entry name" value="CNMP_BINDING_3"/>
    <property type="match status" value="2"/>
</dbReference>
<dbReference type="Proteomes" id="UP001150830">
    <property type="component" value="Unassembled WGS sequence"/>
</dbReference>
<gene>
    <name evidence="3" type="ORF">OUO13_12575</name>
</gene>
<feature type="domain" description="Cyclic nucleotide-binding" evidence="1">
    <location>
        <begin position="15"/>
        <end position="113"/>
    </location>
</feature>
<evidence type="ECO:0000313" key="4">
    <source>
        <dbReference type="Proteomes" id="UP001150830"/>
    </source>
</evidence>
<organism evidence="3 4">
    <name type="scientific">Parathalassolituus penaei</name>
    <dbReference type="NCBI Taxonomy" id="2997323"/>
    <lineage>
        <taxon>Bacteria</taxon>
        <taxon>Pseudomonadati</taxon>
        <taxon>Pseudomonadota</taxon>
        <taxon>Gammaproteobacteria</taxon>
        <taxon>Oceanospirillales</taxon>
        <taxon>Oceanospirillaceae</taxon>
        <taxon>Parathalassolituus</taxon>
    </lineage>
</organism>
<evidence type="ECO:0000259" key="2">
    <source>
        <dbReference type="PROSITE" id="PS50206"/>
    </source>
</evidence>
<dbReference type="PROSITE" id="PS50206">
    <property type="entry name" value="RHODANESE_3"/>
    <property type="match status" value="1"/>
</dbReference>